<comment type="similarity">
    <text evidence="2">Belongs to the pectinesterase family.</text>
</comment>
<dbReference type="InterPro" id="IPR011050">
    <property type="entry name" value="Pectin_lyase_fold/virulence"/>
</dbReference>
<accession>A0A9Q0HGD5</accession>
<evidence type="ECO:0000256" key="2">
    <source>
        <dbReference type="ARBA" id="ARBA00008891"/>
    </source>
</evidence>
<dbReference type="GO" id="GO:0030599">
    <property type="term" value="F:pectinesterase activity"/>
    <property type="evidence" value="ECO:0007669"/>
    <property type="project" value="UniProtKB-EC"/>
</dbReference>
<dbReference type="EC" id="3.1.1.11" evidence="3"/>
<dbReference type="Proteomes" id="UP001141806">
    <property type="component" value="Unassembled WGS sequence"/>
</dbReference>
<protein>
    <recommendedName>
        <fullName evidence="3">pectinesterase</fullName>
        <ecNumber evidence="3">3.1.1.11</ecNumber>
    </recommendedName>
</protein>
<evidence type="ECO:0000256" key="3">
    <source>
        <dbReference type="ARBA" id="ARBA00013229"/>
    </source>
</evidence>
<evidence type="ECO:0000256" key="4">
    <source>
        <dbReference type="ARBA" id="ARBA00022801"/>
    </source>
</evidence>
<evidence type="ECO:0000256" key="5">
    <source>
        <dbReference type="ARBA" id="ARBA00023085"/>
    </source>
</evidence>
<organism evidence="7 8">
    <name type="scientific">Protea cynaroides</name>
    <dbReference type="NCBI Taxonomy" id="273540"/>
    <lineage>
        <taxon>Eukaryota</taxon>
        <taxon>Viridiplantae</taxon>
        <taxon>Streptophyta</taxon>
        <taxon>Embryophyta</taxon>
        <taxon>Tracheophyta</taxon>
        <taxon>Spermatophyta</taxon>
        <taxon>Magnoliopsida</taxon>
        <taxon>Proteales</taxon>
        <taxon>Proteaceae</taxon>
        <taxon>Protea</taxon>
    </lineage>
</organism>
<sequence length="401" mass="45200">MGTCLLGRPRGSYFRVVFAKTFISRAVLSQGWDDWGRPYTHRYFYFIICHLKIYFCCQFHCMYKCYGLGAASSRIVKWLRQLSNEEAKPFLTKDLIGGQAWLRPAPAHFKRPSWITPTMLLPLIKTLLFYLVKVDQSRNRDFKKIQDAIDVVSSNNSNNVFISSKPFIAFNGSKLSTTIITMSDHDNIFDCPMRFVLATDFVARYLTIQNTYSAGDKAVALRASVDKAPFYRCSILSYHDTNLDDIGSHYYNSCYIEGATNFICGNTTSLFEGVGWILLRICHLHSTSEGTSAITTQRRESPSENSGFTFLGCKITGVGTCLLGRLWGSYSRVVFAKTFMSSAYKCYGPGVASLGRVKWSRQFSDEEAKHGSDLHLPISRPVATHFKRPSCIISNNVGGNK</sequence>
<dbReference type="GO" id="GO:0045490">
    <property type="term" value="P:pectin catabolic process"/>
    <property type="evidence" value="ECO:0007669"/>
    <property type="project" value="TreeGrafter"/>
</dbReference>
<reference evidence="7" key="1">
    <citation type="journal article" date="2023" name="Plant J.">
        <title>The genome of the king protea, Protea cynaroides.</title>
        <authorList>
            <person name="Chang J."/>
            <person name="Duong T.A."/>
            <person name="Schoeman C."/>
            <person name="Ma X."/>
            <person name="Roodt D."/>
            <person name="Barker N."/>
            <person name="Li Z."/>
            <person name="Van de Peer Y."/>
            <person name="Mizrachi E."/>
        </authorList>
    </citation>
    <scope>NUCLEOTIDE SEQUENCE</scope>
    <source>
        <tissue evidence="7">Young leaves</tissue>
    </source>
</reference>
<dbReference type="EMBL" id="JAMYWD010000008">
    <property type="protein sequence ID" value="KAJ4964195.1"/>
    <property type="molecule type" value="Genomic_DNA"/>
</dbReference>
<name>A0A9Q0HGD5_9MAGN</name>
<dbReference type="Gene3D" id="2.160.20.10">
    <property type="entry name" value="Single-stranded right-handed beta-helix, Pectin lyase-like"/>
    <property type="match status" value="2"/>
</dbReference>
<dbReference type="InterPro" id="IPR000070">
    <property type="entry name" value="Pectinesterase_cat"/>
</dbReference>
<dbReference type="SUPFAM" id="SSF51126">
    <property type="entry name" value="Pectin lyase-like"/>
    <property type="match status" value="2"/>
</dbReference>
<dbReference type="GO" id="GO:0042545">
    <property type="term" value="P:cell wall modification"/>
    <property type="evidence" value="ECO:0007669"/>
    <property type="project" value="InterPro"/>
</dbReference>
<evidence type="ECO:0000313" key="7">
    <source>
        <dbReference type="EMBL" id="KAJ4964195.1"/>
    </source>
</evidence>
<keyword evidence="5" id="KW-0063">Aspartyl esterase</keyword>
<proteinExistence type="inferred from homology"/>
<evidence type="ECO:0000259" key="6">
    <source>
        <dbReference type="Pfam" id="PF01095"/>
    </source>
</evidence>
<evidence type="ECO:0000313" key="8">
    <source>
        <dbReference type="Proteomes" id="UP001141806"/>
    </source>
</evidence>
<dbReference type="PANTHER" id="PTHR31321">
    <property type="entry name" value="ACYL-COA THIOESTER HYDROLASE YBHC-RELATED"/>
    <property type="match status" value="1"/>
</dbReference>
<dbReference type="PANTHER" id="PTHR31321:SF72">
    <property type="entry name" value="PECTINESTERASE 11-RELATED"/>
    <property type="match status" value="1"/>
</dbReference>
<keyword evidence="8" id="KW-1185">Reference proteome</keyword>
<dbReference type="AlphaFoldDB" id="A0A9Q0HGD5"/>
<comment type="caution">
    <text evidence="7">The sequence shown here is derived from an EMBL/GenBank/DDBJ whole genome shotgun (WGS) entry which is preliminary data.</text>
</comment>
<dbReference type="InterPro" id="IPR012334">
    <property type="entry name" value="Pectin_lyas_fold"/>
</dbReference>
<keyword evidence="4" id="KW-0378">Hydrolase</keyword>
<gene>
    <name evidence="7" type="ORF">NE237_024134</name>
</gene>
<evidence type="ECO:0000256" key="1">
    <source>
        <dbReference type="ARBA" id="ARBA00005184"/>
    </source>
</evidence>
<dbReference type="Pfam" id="PF01095">
    <property type="entry name" value="Pectinesterase"/>
    <property type="match status" value="1"/>
</dbReference>
<comment type="pathway">
    <text evidence="1">Glycan metabolism; pectin degradation; 2-dehydro-3-deoxy-D-gluconate from pectin: step 1/5.</text>
</comment>
<feature type="domain" description="Pectinesterase catalytic" evidence="6">
    <location>
        <begin position="157"/>
        <end position="346"/>
    </location>
</feature>
<dbReference type="OrthoDB" id="2019149at2759"/>